<evidence type="ECO:0000256" key="1">
    <source>
        <dbReference type="SAM" id="MobiDB-lite"/>
    </source>
</evidence>
<dbReference type="EMBL" id="JACICA010000011">
    <property type="protein sequence ID" value="MBB3703332.1"/>
    <property type="molecule type" value="Genomic_DNA"/>
</dbReference>
<sequence>MTIQIGEIERKKRGNDAIHKNSEGWNKEKDAFPGENEENKEFFEAICAVLSIFTPCFGRQYPYCVSQHPYCVGGYNKDVRR</sequence>
<gene>
    <name evidence="2" type="ORF">FHS60_001814</name>
</gene>
<dbReference type="AlphaFoldDB" id="A0A7W5UNP3"/>
<accession>A0A7W5UNP3</accession>
<name>A0A7W5UNP3_9BACT</name>
<dbReference type="Proteomes" id="UP000541425">
    <property type="component" value="Unassembled WGS sequence"/>
</dbReference>
<feature type="region of interest" description="Disordered" evidence="1">
    <location>
        <begin position="12"/>
        <end position="33"/>
    </location>
</feature>
<evidence type="ECO:0000313" key="2">
    <source>
        <dbReference type="EMBL" id="MBB3703332.1"/>
    </source>
</evidence>
<protein>
    <submittedName>
        <fullName evidence="2">Uncharacterized protein</fullName>
    </submittedName>
</protein>
<proteinExistence type="predicted"/>
<organism evidence="2 3">
    <name type="scientific">Alloprevotella rava</name>
    <dbReference type="NCBI Taxonomy" id="671218"/>
    <lineage>
        <taxon>Bacteria</taxon>
        <taxon>Pseudomonadati</taxon>
        <taxon>Bacteroidota</taxon>
        <taxon>Bacteroidia</taxon>
        <taxon>Bacteroidales</taxon>
        <taxon>Prevotellaceae</taxon>
        <taxon>Alloprevotella</taxon>
    </lineage>
</organism>
<comment type="caution">
    <text evidence="2">The sequence shown here is derived from an EMBL/GenBank/DDBJ whole genome shotgun (WGS) entry which is preliminary data.</text>
</comment>
<evidence type="ECO:0000313" key="3">
    <source>
        <dbReference type="Proteomes" id="UP000541425"/>
    </source>
</evidence>
<reference evidence="2 3" key="1">
    <citation type="submission" date="2020-08" db="EMBL/GenBank/DDBJ databases">
        <title>Genomic Encyclopedia of Type Strains, Phase IV (KMG-IV): sequencing the most valuable type-strain genomes for metagenomic binning, comparative biology and taxonomic classification.</title>
        <authorList>
            <person name="Goeker M."/>
        </authorList>
    </citation>
    <scope>NUCLEOTIDE SEQUENCE [LARGE SCALE GENOMIC DNA]</scope>
    <source>
        <strain evidence="2 3">DSM 22548</strain>
    </source>
</reference>